<organism evidence="2 3">
    <name type="scientific">Eilatimonas milleporae</name>
    <dbReference type="NCBI Taxonomy" id="911205"/>
    <lineage>
        <taxon>Bacteria</taxon>
        <taxon>Pseudomonadati</taxon>
        <taxon>Pseudomonadota</taxon>
        <taxon>Alphaproteobacteria</taxon>
        <taxon>Kordiimonadales</taxon>
        <taxon>Kordiimonadaceae</taxon>
        <taxon>Eilatimonas</taxon>
    </lineage>
</organism>
<sequence>MGQVTETLHRKLTDALTPVTLDIIDESEQHRGHAGYREGGESHFHVDIVADAFAGLSRVARQRLVMSALREELAGPVHALTISAKTPSESG</sequence>
<dbReference type="FunCoup" id="A0A3M0BZ85">
    <property type="interactions" value="398"/>
</dbReference>
<dbReference type="PANTHER" id="PTHR46230">
    <property type="match status" value="1"/>
</dbReference>
<dbReference type="AlphaFoldDB" id="A0A3M0BZ85"/>
<accession>A0A3M0BZ85</accession>
<dbReference type="OrthoDB" id="9811118at2"/>
<reference evidence="2 3" key="1">
    <citation type="submission" date="2018-10" db="EMBL/GenBank/DDBJ databases">
        <title>Genomic Encyclopedia of Archaeal and Bacterial Type Strains, Phase II (KMG-II): from individual species to whole genera.</title>
        <authorList>
            <person name="Goeker M."/>
        </authorList>
    </citation>
    <scope>NUCLEOTIDE SEQUENCE [LARGE SCALE GENOMIC DNA]</scope>
    <source>
        <strain evidence="2 3">DSM 25217</strain>
    </source>
</reference>
<dbReference type="GO" id="GO:0016226">
    <property type="term" value="P:iron-sulfur cluster assembly"/>
    <property type="evidence" value="ECO:0007669"/>
    <property type="project" value="TreeGrafter"/>
</dbReference>
<name>A0A3M0BZ85_9PROT</name>
<dbReference type="InterPro" id="IPR002634">
    <property type="entry name" value="BolA"/>
</dbReference>
<comment type="caution">
    <text evidence="2">The sequence shown here is derived from an EMBL/GenBank/DDBJ whole genome shotgun (WGS) entry which is preliminary data.</text>
</comment>
<comment type="similarity">
    <text evidence="1">Belongs to the BolA/IbaG family.</text>
</comment>
<dbReference type="Pfam" id="PF01722">
    <property type="entry name" value="BolA"/>
    <property type="match status" value="1"/>
</dbReference>
<dbReference type="EMBL" id="REFR01000016">
    <property type="protein sequence ID" value="RMB01400.1"/>
    <property type="molecule type" value="Genomic_DNA"/>
</dbReference>
<dbReference type="PANTHER" id="PTHR46230:SF7">
    <property type="entry name" value="BOLA-LIKE PROTEIN 1"/>
    <property type="match status" value="1"/>
</dbReference>
<evidence type="ECO:0000256" key="1">
    <source>
        <dbReference type="RuleBase" id="RU003860"/>
    </source>
</evidence>
<dbReference type="Proteomes" id="UP000271227">
    <property type="component" value="Unassembled WGS sequence"/>
</dbReference>
<gene>
    <name evidence="2" type="ORF">BXY39_3583</name>
</gene>
<keyword evidence="3" id="KW-1185">Reference proteome</keyword>
<dbReference type="InterPro" id="IPR036065">
    <property type="entry name" value="BolA-like_sf"/>
</dbReference>
<evidence type="ECO:0000313" key="2">
    <source>
        <dbReference type="EMBL" id="RMB01400.1"/>
    </source>
</evidence>
<dbReference type="PIRSF" id="PIRSF003113">
    <property type="entry name" value="BolA"/>
    <property type="match status" value="1"/>
</dbReference>
<evidence type="ECO:0000313" key="3">
    <source>
        <dbReference type="Proteomes" id="UP000271227"/>
    </source>
</evidence>
<dbReference type="InParanoid" id="A0A3M0BZ85"/>
<dbReference type="RefSeq" id="WP_121940228.1">
    <property type="nucleotide sequence ID" value="NZ_REFR01000016.1"/>
</dbReference>
<dbReference type="Gene3D" id="3.30.300.90">
    <property type="entry name" value="BolA-like"/>
    <property type="match status" value="1"/>
</dbReference>
<protein>
    <submittedName>
        <fullName evidence="2">BolA protein family transcriptional regulator</fullName>
    </submittedName>
</protein>
<dbReference type="SUPFAM" id="SSF82657">
    <property type="entry name" value="BolA-like"/>
    <property type="match status" value="1"/>
</dbReference>
<proteinExistence type="inferred from homology"/>